<feature type="signal peptide" evidence="5">
    <location>
        <begin position="1"/>
        <end position="21"/>
    </location>
</feature>
<dbReference type="EMBL" id="CABPRJ010001445">
    <property type="protein sequence ID" value="VVC37348.1"/>
    <property type="molecule type" value="Genomic_DNA"/>
</dbReference>
<organism evidence="7 8">
    <name type="scientific">Cinara cedri</name>
    <dbReference type="NCBI Taxonomy" id="506608"/>
    <lineage>
        <taxon>Eukaryota</taxon>
        <taxon>Metazoa</taxon>
        <taxon>Ecdysozoa</taxon>
        <taxon>Arthropoda</taxon>
        <taxon>Hexapoda</taxon>
        <taxon>Insecta</taxon>
        <taxon>Pterygota</taxon>
        <taxon>Neoptera</taxon>
        <taxon>Paraneoptera</taxon>
        <taxon>Hemiptera</taxon>
        <taxon>Sternorrhyncha</taxon>
        <taxon>Aphidomorpha</taxon>
        <taxon>Aphidoidea</taxon>
        <taxon>Aphididae</taxon>
        <taxon>Lachninae</taxon>
        <taxon>Cinara</taxon>
    </lineage>
</organism>
<evidence type="ECO:0000256" key="2">
    <source>
        <dbReference type="ARBA" id="ARBA00022525"/>
    </source>
</evidence>
<reference evidence="7 8" key="1">
    <citation type="submission" date="2019-08" db="EMBL/GenBank/DDBJ databases">
        <authorList>
            <person name="Alioto T."/>
            <person name="Alioto T."/>
            <person name="Gomez Garrido J."/>
        </authorList>
    </citation>
    <scope>NUCLEOTIDE SEQUENCE [LARGE SCALE GENOMIC DNA]</scope>
</reference>
<feature type="domain" description="Kazal-like" evidence="6">
    <location>
        <begin position="119"/>
        <end position="174"/>
    </location>
</feature>
<feature type="chain" id="PRO_5022960084" evidence="5">
    <location>
        <begin position="22"/>
        <end position="178"/>
    </location>
</feature>
<dbReference type="PROSITE" id="PS51465">
    <property type="entry name" value="KAZAL_2"/>
    <property type="match status" value="1"/>
</dbReference>
<dbReference type="PANTHER" id="PTHR21179">
    <property type="entry name" value="SERINE-TYPE ENDOPEPTIDASE INHIBITOR"/>
    <property type="match status" value="1"/>
</dbReference>
<evidence type="ECO:0000256" key="3">
    <source>
        <dbReference type="ARBA" id="ARBA00023157"/>
    </source>
</evidence>
<dbReference type="InterPro" id="IPR036058">
    <property type="entry name" value="Kazal_dom_sf"/>
</dbReference>
<dbReference type="Proteomes" id="UP000325440">
    <property type="component" value="Unassembled WGS sequence"/>
</dbReference>
<dbReference type="CDD" id="cd00104">
    <property type="entry name" value="KAZAL_FS"/>
    <property type="match status" value="1"/>
</dbReference>
<keyword evidence="8" id="KW-1185">Reference proteome</keyword>
<keyword evidence="5" id="KW-0732">Signal</keyword>
<comment type="subcellular location">
    <subcellularLocation>
        <location evidence="1">Secreted</location>
    </subcellularLocation>
</comment>
<evidence type="ECO:0000313" key="8">
    <source>
        <dbReference type="Proteomes" id="UP000325440"/>
    </source>
</evidence>
<protein>
    <submittedName>
        <fullName evidence="7">Kazal domain</fullName>
    </submittedName>
</protein>
<dbReference type="InterPro" id="IPR039932">
    <property type="entry name" value="Spink4-like"/>
</dbReference>
<evidence type="ECO:0000259" key="6">
    <source>
        <dbReference type="PROSITE" id="PS51465"/>
    </source>
</evidence>
<feature type="region of interest" description="Disordered" evidence="4">
    <location>
        <begin position="59"/>
        <end position="92"/>
    </location>
</feature>
<keyword evidence="3" id="KW-1015">Disulfide bond</keyword>
<dbReference type="SUPFAM" id="SSF100895">
    <property type="entry name" value="Kazal-type serine protease inhibitors"/>
    <property type="match status" value="1"/>
</dbReference>
<dbReference type="AlphaFoldDB" id="A0A5E4N4T3"/>
<gene>
    <name evidence="7" type="ORF">CINCED_3A014812</name>
</gene>
<evidence type="ECO:0000256" key="5">
    <source>
        <dbReference type="SAM" id="SignalP"/>
    </source>
</evidence>
<dbReference type="GO" id="GO:0004867">
    <property type="term" value="F:serine-type endopeptidase inhibitor activity"/>
    <property type="evidence" value="ECO:0007669"/>
    <property type="project" value="InterPro"/>
</dbReference>
<dbReference type="PANTHER" id="PTHR21179:SF0">
    <property type="entry name" value="SERINE PROTEASE INHIBITOR KAZAL-TYPE 4"/>
    <property type="match status" value="1"/>
</dbReference>
<dbReference type="InterPro" id="IPR002350">
    <property type="entry name" value="Kazal_dom"/>
</dbReference>
<accession>A0A5E4N4T3</accession>
<proteinExistence type="predicted"/>
<dbReference type="Gene3D" id="3.30.60.30">
    <property type="match status" value="1"/>
</dbReference>
<sequence length="178" mass="19510">MCRLSVAVFVCFGLTDLSVYGRVPLKSSNVIFPDSEYIINNGNKNLPSAAETIETIDSDNGFFTNNNSPSSERTTRQVNRRPIPQQSGNTQTFLNTGNQGDVFLGIDPNDNQPPNQSTASNTSGCMDICKARTTQQYNPVCGTDAQTYQNRQNLDCVINCGIQTEFSYTGRCLKVKSA</sequence>
<dbReference type="OrthoDB" id="126772at2759"/>
<dbReference type="GO" id="GO:0005576">
    <property type="term" value="C:extracellular region"/>
    <property type="evidence" value="ECO:0007669"/>
    <property type="project" value="UniProtKB-SubCell"/>
</dbReference>
<dbReference type="Pfam" id="PF00050">
    <property type="entry name" value="Kazal_1"/>
    <property type="match status" value="1"/>
</dbReference>
<evidence type="ECO:0000313" key="7">
    <source>
        <dbReference type="EMBL" id="VVC37348.1"/>
    </source>
</evidence>
<keyword evidence="2" id="KW-0964">Secreted</keyword>
<name>A0A5E4N4T3_9HEMI</name>
<feature type="compositionally biased region" description="Polar residues" evidence="4">
    <location>
        <begin position="61"/>
        <end position="72"/>
    </location>
</feature>
<evidence type="ECO:0000256" key="4">
    <source>
        <dbReference type="SAM" id="MobiDB-lite"/>
    </source>
</evidence>
<evidence type="ECO:0000256" key="1">
    <source>
        <dbReference type="ARBA" id="ARBA00004613"/>
    </source>
</evidence>